<dbReference type="EMBL" id="VIWX01000005">
    <property type="protein sequence ID" value="TWF93263.1"/>
    <property type="molecule type" value="Genomic_DNA"/>
</dbReference>
<evidence type="ECO:0000313" key="3">
    <source>
        <dbReference type="Proteomes" id="UP000316184"/>
    </source>
</evidence>
<proteinExistence type="predicted"/>
<protein>
    <submittedName>
        <fullName evidence="2">Uncharacterized protein</fullName>
    </submittedName>
</protein>
<comment type="caution">
    <text evidence="2">The sequence shown here is derived from an EMBL/GenBank/DDBJ whole genome shotgun (WGS) entry which is preliminary data.</text>
</comment>
<keyword evidence="1" id="KW-0812">Transmembrane</keyword>
<dbReference type="Proteomes" id="UP000316184">
    <property type="component" value="Unassembled WGS sequence"/>
</dbReference>
<reference evidence="2 3" key="1">
    <citation type="submission" date="2019-06" db="EMBL/GenBank/DDBJ databases">
        <title>Sequencing the genomes of 1000 actinobacteria strains.</title>
        <authorList>
            <person name="Klenk H.-P."/>
        </authorList>
    </citation>
    <scope>NUCLEOTIDE SEQUENCE [LARGE SCALE GENOMIC DNA]</scope>
    <source>
        <strain evidence="2 3">DSM 46699</strain>
    </source>
</reference>
<evidence type="ECO:0000256" key="1">
    <source>
        <dbReference type="SAM" id="Phobius"/>
    </source>
</evidence>
<organism evidence="2 3">
    <name type="scientific">Saccharopolyspora dendranthemae</name>
    <dbReference type="NCBI Taxonomy" id="1181886"/>
    <lineage>
        <taxon>Bacteria</taxon>
        <taxon>Bacillati</taxon>
        <taxon>Actinomycetota</taxon>
        <taxon>Actinomycetes</taxon>
        <taxon>Pseudonocardiales</taxon>
        <taxon>Pseudonocardiaceae</taxon>
        <taxon>Saccharopolyspora</taxon>
    </lineage>
</organism>
<keyword evidence="3" id="KW-1185">Reference proteome</keyword>
<sequence>MTRLLSSKLTFLVALLAGWIATEFVLIANQL</sequence>
<evidence type="ECO:0000313" key="2">
    <source>
        <dbReference type="EMBL" id="TWF93263.1"/>
    </source>
</evidence>
<keyword evidence="1" id="KW-1133">Transmembrane helix</keyword>
<keyword evidence="1" id="KW-0472">Membrane</keyword>
<feature type="transmembrane region" description="Helical" evidence="1">
    <location>
        <begin position="9"/>
        <end position="28"/>
    </location>
</feature>
<name>A0A561U1L7_9PSEU</name>
<dbReference type="AlphaFoldDB" id="A0A561U1L7"/>
<gene>
    <name evidence="2" type="ORF">FHU35_15103</name>
</gene>
<accession>A0A561U1L7</accession>